<dbReference type="OMA" id="QDANTWE"/>
<keyword evidence="3" id="KW-1185">Reference proteome</keyword>
<dbReference type="GeneID" id="10536836"/>
<dbReference type="Proteomes" id="UP000008783">
    <property type="component" value="Unassembled WGS sequence"/>
</dbReference>
<feature type="compositionally biased region" description="Low complexity" evidence="1">
    <location>
        <begin position="227"/>
        <end position="246"/>
    </location>
</feature>
<proteinExistence type="predicted"/>
<feature type="compositionally biased region" description="Pro residues" evidence="1">
    <location>
        <begin position="247"/>
        <end position="258"/>
    </location>
</feature>
<organism evidence="2 3">
    <name type="scientific">Puccinia graminis f. sp. tritici (strain CRL 75-36-700-3 / race SCCL)</name>
    <name type="common">Black stem rust fungus</name>
    <dbReference type="NCBI Taxonomy" id="418459"/>
    <lineage>
        <taxon>Eukaryota</taxon>
        <taxon>Fungi</taxon>
        <taxon>Dikarya</taxon>
        <taxon>Basidiomycota</taxon>
        <taxon>Pucciniomycotina</taxon>
        <taxon>Pucciniomycetes</taxon>
        <taxon>Pucciniales</taxon>
        <taxon>Pucciniaceae</taxon>
        <taxon>Puccinia</taxon>
    </lineage>
</organism>
<gene>
    <name evidence="2" type="ORF">PGTG_04772</name>
</gene>
<reference key="1">
    <citation type="submission" date="2007-01" db="EMBL/GenBank/DDBJ databases">
        <title>The Genome Sequence of Puccinia graminis f. sp. tritici Strain CRL 75-36-700-3.</title>
        <authorList>
            <consortium name="The Broad Institute Genome Sequencing Platform"/>
            <person name="Birren B."/>
            <person name="Lander E."/>
            <person name="Galagan J."/>
            <person name="Nusbaum C."/>
            <person name="Devon K."/>
            <person name="Cuomo C."/>
            <person name="Jaffe D."/>
            <person name="Butler J."/>
            <person name="Alvarez P."/>
            <person name="Gnerre S."/>
            <person name="Grabherr M."/>
            <person name="Mauceli E."/>
            <person name="Brockman W."/>
            <person name="Young S."/>
            <person name="LaButti K."/>
            <person name="Sykes S."/>
            <person name="DeCaprio D."/>
            <person name="Crawford M."/>
            <person name="Koehrsen M."/>
            <person name="Engels R."/>
            <person name="Montgomery P."/>
            <person name="Pearson M."/>
            <person name="Howarth C."/>
            <person name="Larson L."/>
            <person name="White J."/>
            <person name="Zeng Q."/>
            <person name="Kodira C."/>
            <person name="Yandava C."/>
            <person name="Alvarado L."/>
            <person name="O'Leary S."/>
            <person name="Szabo L."/>
            <person name="Dean R."/>
            <person name="Schein J."/>
        </authorList>
    </citation>
    <scope>NUCLEOTIDE SEQUENCE</scope>
    <source>
        <strain>CRL 75-36-700-3</strain>
    </source>
</reference>
<feature type="compositionally biased region" description="Low complexity" evidence="1">
    <location>
        <begin position="583"/>
        <end position="595"/>
    </location>
</feature>
<sequence>MAELLEAHIVQRMTELMELDGMAGTHIRVLSNLRSFYVSKYITRFRAVHPQIPLPNWIVTLASPGDLRPSDTEVRVTNMRAELDGETNRPPSPQQGNVISNEQEAMDDDPPRNDDNPLLPQAPEMTDIRPPQEDVVPVQGPDTTKDAIHHDKEMDLTSSDAEGEVDPEISFDVGNGHVAQSGKTKGATDGSNTEGTNMDKPLFLPESNPPSEDDSPLWGSNPKVGKSNRSCSPLSSPPSASLSEPDNPQPSPPAPNNPPLGLGNVVTLGQKRPITRSLTGDATRKHRPRLDSPSLASSDSDDSSSESEEEESQGGKSDLTHPPPLPTFGHIRQPRDQTPADSDEVDTDGPNSPKPLPKTAVVTTPNPTPATTPLVPAPTSSNTVNAGAPNHRPAGTGTTLGGGGPDLTARTKSTGPTAPTRGMTPTGPSRGPNSPPLNSPTTNSGGTPGTAAKHPTPGTLGTDPTSRQVPLREPSPDLFVRLPVGDLKCLEYWEQHKESRVDPVKTARFIEKTQCIIGLLPGLLGYKSPARPAIESPMLKNVNLVMDRCKRDNVLLGHDRDCFIGVEFVNRACLGPRKKPGQSSSMSLRSAASVSPEPEHPLFPIINSTADPVRGAWKRLNDTIHDIIMLLACQRANMVMDDLKDVDGHSDAALAKVMEFFHDITTRGADDPKPSRLRVPDGSGDLSSTGMGHIYTNIALAVTALINLHFDKKSQEKPVILKKDTHEKMNRTSTKAIRSLSHLLVFGPVSMFSCPTDRKYSAQWQSCMLVEWGAMVVTERAQNAANFPEPPWSNFGNTRLHIINALSRMGFGNNEPMDWKHVMKVFEEDFSTKKLAEVLWEDIVLMTDYDVQKGATVFWADGPPYQVQQS</sequence>
<feature type="region of interest" description="Disordered" evidence="1">
    <location>
        <begin position="103"/>
        <end position="473"/>
    </location>
</feature>
<evidence type="ECO:0000313" key="3">
    <source>
        <dbReference type="Proteomes" id="UP000008783"/>
    </source>
</evidence>
<dbReference type="VEuPathDB" id="FungiDB:PGTG_04772"/>
<feature type="compositionally biased region" description="Basic and acidic residues" evidence="1">
    <location>
        <begin position="143"/>
        <end position="155"/>
    </location>
</feature>
<evidence type="ECO:0000313" key="2">
    <source>
        <dbReference type="EMBL" id="EFP78816.1"/>
    </source>
</evidence>
<dbReference type="AlphaFoldDB" id="E3K414"/>
<feature type="region of interest" description="Disordered" evidence="1">
    <location>
        <begin position="577"/>
        <end position="597"/>
    </location>
</feature>
<dbReference type="InParanoid" id="E3K414"/>
<accession>E3K414</accession>
<name>E3K414_PUCGT</name>
<dbReference type="HOGENOM" id="CLU_344556_0_0_1"/>
<protein>
    <submittedName>
        <fullName evidence="2">Uncharacterized protein</fullName>
    </submittedName>
</protein>
<feature type="compositionally biased region" description="Low complexity" evidence="1">
    <location>
        <begin position="357"/>
        <end position="379"/>
    </location>
</feature>
<dbReference type="OrthoDB" id="2510388at2759"/>
<feature type="compositionally biased region" description="Acidic residues" evidence="1">
    <location>
        <begin position="299"/>
        <end position="312"/>
    </location>
</feature>
<dbReference type="KEGG" id="pgr:PGTG_04772"/>
<feature type="compositionally biased region" description="Low complexity" evidence="1">
    <location>
        <begin position="439"/>
        <end position="452"/>
    </location>
</feature>
<dbReference type="EMBL" id="DS178271">
    <property type="protein sequence ID" value="EFP78816.1"/>
    <property type="molecule type" value="Genomic_DNA"/>
</dbReference>
<reference evidence="3" key="2">
    <citation type="journal article" date="2011" name="Proc. Natl. Acad. Sci. U.S.A.">
        <title>Obligate biotrophy features unraveled by the genomic analysis of rust fungi.</title>
        <authorList>
            <person name="Duplessis S."/>
            <person name="Cuomo C.A."/>
            <person name="Lin Y.-C."/>
            <person name="Aerts A."/>
            <person name="Tisserant E."/>
            <person name="Veneault-Fourrey C."/>
            <person name="Joly D.L."/>
            <person name="Hacquard S."/>
            <person name="Amselem J."/>
            <person name="Cantarel B.L."/>
            <person name="Chiu R."/>
            <person name="Coutinho P.M."/>
            <person name="Feau N."/>
            <person name="Field M."/>
            <person name="Frey P."/>
            <person name="Gelhaye E."/>
            <person name="Goldberg J."/>
            <person name="Grabherr M.G."/>
            <person name="Kodira C.D."/>
            <person name="Kohler A."/>
            <person name="Kuees U."/>
            <person name="Lindquist E.A."/>
            <person name="Lucas S.M."/>
            <person name="Mago R."/>
            <person name="Mauceli E."/>
            <person name="Morin E."/>
            <person name="Murat C."/>
            <person name="Pangilinan J.L."/>
            <person name="Park R."/>
            <person name="Pearson M."/>
            <person name="Quesneville H."/>
            <person name="Rouhier N."/>
            <person name="Sakthikumar S."/>
            <person name="Salamov A.A."/>
            <person name="Schmutz J."/>
            <person name="Selles B."/>
            <person name="Shapiro H."/>
            <person name="Tanguay P."/>
            <person name="Tuskan G.A."/>
            <person name="Henrissat B."/>
            <person name="Van de Peer Y."/>
            <person name="Rouze P."/>
            <person name="Ellis J.G."/>
            <person name="Dodds P.N."/>
            <person name="Schein J.E."/>
            <person name="Zhong S."/>
            <person name="Hamelin R.C."/>
            <person name="Grigoriev I.V."/>
            <person name="Szabo L.J."/>
            <person name="Martin F."/>
        </authorList>
    </citation>
    <scope>NUCLEOTIDE SEQUENCE [LARGE SCALE GENOMIC DNA]</scope>
    <source>
        <strain evidence="3">CRL 75-36-700-3 / race SCCL</strain>
    </source>
</reference>
<evidence type="ECO:0000256" key="1">
    <source>
        <dbReference type="SAM" id="MobiDB-lite"/>
    </source>
</evidence>
<dbReference type="RefSeq" id="XP_003323235.1">
    <property type="nucleotide sequence ID" value="XM_003323187.1"/>
</dbReference>